<evidence type="ECO:0000259" key="1">
    <source>
        <dbReference type="Pfam" id="PF00144"/>
    </source>
</evidence>
<keyword evidence="3" id="KW-1185">Reference proteome</keyword>
<reference evidence="2" key="1">
    <citation type="submission" date="2020-06" db="EMBL/GenBank/DDBJ databases">
        <authorList>
            <consortium name="Plant Systems Biology data submission"/>
        </authorList>
    </citation>
    <scope>NUCLEOTIDE SEQUENCE</scope>
    <source>
        <strain evidence="2">D6</strain>
    </source>
</reference>
<sequence>MGLHANIGLALKSRSLTAKDKVDQYATKLVQELNLPGLAVTAGALNDDGVFQSWSAGYGYANTEAQLPVTVDTSFWIASITKTILAVAVMRAVETDIL</sequence>
<dbReference type="PANTHER" id="PTHR43283">
    <property type="entry name" value="BETA-LACTAMASE-RELATED"/>
    <property type="match status" value="1"/>
</dbReference>
<protein>
    <recommendedName>
        <fullName evidence="1">Beta-lactamase-related domain-containing protein</fullName>
    </recommendedName>
</protein>
<dbReference type="SUPFAM" id="SSF56601">
    <property type="entry name" value="beta-lactamase/transpeptidase-like"/>
    <property type="match status" value="1"/>
</dbReference>
<dbReference type="InterPro" id="IPR050789">
    <property type="entry name" value="Diverse_Enzym_Activities"/>
</dbReference>
<dbReference type="AlphaFoldDB" id="A0A9N8HKC9"/>
<accession>A0A9N8HKC9</accession>
<dbReference type="InterPro" id="IPR012338">
    <property type="entry name" value="Beta-lactam/transpept-like"/>
</dbReference>
<gene>
    <name evidence="2" type="ORF">SEMRO_607_G174670.1</name>
</gene>
<organism evidence="2 3">
    <name type="scientific">Seminavis robusta</name>
    <dbReference type="NCBI Taxonomy" id="568900"/>
    <lineage>
        <taxon>Eukaryota</taxon>
        <taxon>Sar</taxon>
        <taxon>Stramenopiles</taxon>
        <taxon>Ochrophyta</taxon>
        <taxon>Bacillariophyta</taxon>
        <taxon>Bacillariophyceae</taxon>
        <taxon>Bacillariophycidae</taxon>
        <taxon>Naviculales</taxon>
        <taxon>Naviculaceae</taxon>
        <taxon>Seminavis</taxon>
    </lineage>
</organism>
<evidence type="ECO:0000313" key="2">
    <source>
        <dbReference type="EMBL" id="CAB9513703.1"/>
    </source>
</evidence>
<dbReference type="EMBL" id="CAICTM010000606">
    <property type="protein sequence ID" value="CAB9513703.1"/>
    <property type="molecule type" value="Genomic_DNA"/>
</dbReference>
<dbReference type="Proteomes" id="UP001153069">
    <property type="component" value="Unassembled WGS sequence"/>
</dbReference>
<proteinExistence type="predicted"/>
<name>A0A9N8HKC9_9STRA</name>
<dbReference type="Gene3D" id="3.40.710.10">
    <property type="entry name" value="DD-peptidase/beta-lactamase superfamily"/>
    <property type="match status" value="1"/>
</dbReference>
<dbReference type="InterPro" id="IPR001466">
    <property type="entry name" value="Beta-lactam-related"/>
</dbReference>
<dbReference type="Pfam" id="PF00144">
    <property type="entry name" value="Beta-lactamase"/>
    <property type="match status" value="1"/>
</dbReference>
<feature type="domain" description="Beta-lactamase-related" evidence="1">
    <location>
        <begin position="22"/>
        <end position="95"/>
    </location>
</feature>
<dbReference type="OrthoDB" id="5946976at2759"/>
<comment type="caution">
    <text evidence="2">The sequence shown here is derived from an EMBL/GenBank/DDBJ whole genome shotgun (WGS) entry which is preliminary data.</text>
</comment>
<evidence type="ECO:0000313" key="3">
    <source>
        <dbReference type="Proteomes" id="UP001153069"/>
    </source>
</evidence>